<dbReference type="InterPro" id="IPR015163">
    <property type="entry name" value="Cdc6_C"/>
</dbReference>
<dbReference type="OrthoDB" id="1926878at2759"/>
<reference evidence="4" key="1">
    <citation type="submission" date="2022-07" db="EMBL/GenBank/DDBJ databases">
        <title>Phylogenomic reconstructions and comparative analyses of Kickxellomycotina fungi.</title>
        <authorList>
            <person name="Reynolds N.K."/>
            <person name="Stajich J.E."/>
            <person name="Barry K."/>
            <person name="Grigoriev I.V."/>
            <person name="Crous P."/>
            <person name="Smith M.E."/>
        </authorList>
    </citation>
    <scope>NUCLEOTIDE SEQUENCE</scope>
    <source>
        <strain evidence="4">RSA 1196</strain>
    </source>
</reference>
<organism evidence="4 5">
    <name type="scientific">Dispira parvispora</name>
    <dbReference type="NCBI Taxonomy" id="1520584"/>
    <lineage>
        <taxon>Eukaryota</taxon>
        <taxon>Fungi</taxon>
        <taxon>Fungi incertae sedis</taxon>
        <taxon>Zoopagomycota</taxon>
        <taxon>Kickxellomycotina</taxon>
        <taxon>Dimargaritomycetes</taxon>
        <taxon>Dimargaritales</taxon>
        <taxon>Dimargaritaceae</taxon>
        <taxon>Dispira</taxon>
    </lineage>
</organism>
<keyword evidence="1" id="KW-0235">DNA replication</keyword>
<sequence>MCTHMICPTHSASAHLIWLLSGGGAGVRHTYRSVFTRFPNCMVTFVFNATRDMMDAQVSHHHTQLCRLHNLEVPTNSVLSSICSSLGASRCILVESSRFDIHQRVRLNVSESDLVTALKPDPFFRVMVG</sequence>
<dbReference type="AlphaFoldDB" id="A0A9W8AKE0"/>
<feature type="domain" description="Cdc6 C-terminal" evidence="3">
    <location>
        <begin position="56"/>
        <end position="116"/>
    </location>
</feature>
<name>A0A9W8AKE0_9FUNG</name>
<dbReference type="Proteomes" id="UP001150925">
    <property type="component" value="Unassembled WGS sequence"/>
</dbReference>
<gene>
    <name evidence="4" type="primary">ORC1_2</name>
    <name evidence="4" type="ORF">IWQ62_005231</name>
</gene>
<evidence type="ECO:0000256" key="2">
    <source>
        <dbReference type="SAM" id="SignalP"/>
    </source>
</evidence>
<protein>
    <submittedName>
        <fullName evidence="4">Origin recognition complex, subunit 1</fullName>
    </submittedName>
</protein>
<evidence type="ECO:0000259" key="3">
    <source>
        <dbReference type="Pfam" id="PF09079"/>
    </source>
</evidence>
<keyword evidence="2" id="KW-0732">Signal</keyword>
<comment type="caution">
    <text evidence="4">The sequence shown here is derived from an EMBL/GenBank/DDBJ whole genome shotgun (WGS) entry which is preliminary data.</text>
</comment>
<dbReference type="GO" id="GO:0006260">
    <property type="term" value="P:DNA replication"/>
    <property type="evidence" value="ECO:0007669"/>
    <property type="project" value="UniProtKB-KW"/>
</dbReference>
<keyword evidence="5" id="KW-1185">Reference proteome</keyword>
<accession>A0A9W8AKE0</accession>
<feature type="signal peptide" evidence="2">
    <location>
        <begin position="1"/>
        <end position="25"/>
    </location>
</feature>
<dbReference type="Pfam" id="PF09079">
    <property type="entry name" value="WHD_Cdc6"/>
    <property type="match status" value="1"/>
</dbReference>
<feature type="chain" id="PRO_5040776667" evidence="2">
    <location>
        <begin position="26"/>
        <end position="129"/>
    </location>
</feature>
<dbReference type="EMBL" id="JANBPY010002064">
    <property type="protein sequence ID" value="KAJ1956766.1"/>
    <property type="molecule type" value="Genomic_DNA"/>
</dbReference>
<evidence type="ECO:0000313" key="5">
    <source>
        <dbReference type="Proteomes" id="UP001150925"/>
    </source>
</evidence>
<evidence type="ECO:0000313" key="4">
    <source>
        <dbReference type="EMBL" id="KAJ1956766.1"/>
    </source>
</evidence>
<evidence type="ECO:0000256" key="1">
    <source>
        <dbReference type="ARBA" id="ARBA00022705"/>
    </source>
</evidence>
<proteinExistence type="predicted"/>